<keyword evidence="2" id="KW-1185">Reference proteome</keyword>
<reference evidence="1" key="1">
    <citation type="submission" date="2020-08" db="EMBL/GenBank/DDBJ databases">
        <title>Multicomponent nature underlies the extraordinary mechanical properties of spider dragline silk.</title>
        <authorList>
            <person name="Kono N."/>
            <person name="Nakamura H."/>
            <person name="Mori M."/>
            <person name="Yoshida Y."/>
            <person name="Ohtoshi R."/>
            <person name="Malay A.D."/>
            <person name="Moran D.A.P."/>
            <person name="Tomita M."/>
            <person name="Numata K."/>
            <person name="Arakawa K."/>
        </authorList>
    </citation>
    <scope>NUCLEOTIDE SEQUENCE</scope>
</reference>
<accession>A0A8X6MY06</accession>
<sequence length="91" mass="10467">MQEYPRVYRTTQLTIQRAGNLAENLIRDLLSKLGFRNCCSDEIWPSSQPKSYCFSFKVNVPIAAWLDKSSDVISHSWNYLAVILESTISNH</sequence>
<proteinExistence type="predicted"/>
<dbReference type="EMBL" id="BMAW01051883">
    <property type="protein sequence ID" value="GFS83054.1"/>
    <property type="molecule type" value="Genomic_DNA"/>
</dbReference>
<dbReference type="AlphaFoldDB" id="A0A8X6MY06"/>
<comment type="caution">
    <text evidence="1">The sequence shown here is derived from an EMBL/GenBank/DDBJ whole genome shotgun (WGS) entry which is preliminary data.</text>
</comment>
<organism evidence="1 2">
    <name type="scientific">Nephila pilipes</name>
    <name type="common">Giant wood spider</name>
    <name type="synonym">Nephila maculata</name>
    <dbReference type="NCBI Taxonomy" id="299642"/>
    <lineage>
        <taxon>Eukaryota</taxon>
        <taxon>Metazoa</taxon>
        <taxon>Ecdysozoa</taxon>
        <taxon>Arthropoda</taxon>
        <taxon>Chelicerata</taxon>
        <taxon>Arachnida</taxon>
        <taxon>Araneae</taxon>
        <taxon>Araneomorphae</taxon>
        <taxon>Entelegynae</taxon>
        <taxon>Araneoidea</taxon>
        <taxon>Nephilidae</taxon>
        <taxon>Nephila</taxon>
    </lineage>
</organism>
<gene>
    <name evidence="1" type="ORF">NPIL_687801</name>
</gene>
<dbReference type="Proteomes" id="UP000887013">
    <property type="component" value="Unassembled WGS sequence"/>
</dbReference>
<evidence type="ECO:0000313" key="2">
    <source>
        <dbReference type="Proteomes" id="UP000887013"/>
    </source>
</evidence>
<protein>
    <submittedName>
        <fullName evidence="1">Uncharacterized protein</fullName>
    </submittedName>
</protein>
<name>A0A8X6MY06_NEPPI</name>
<evidence type="ECO:0000313" key="1">
    <source>
        <dbReference type="EMBL" id="GFS83054.1"/>
    </source>
</evidence>